<dbReference type="InterPro" id="IPR017927">
    <property type="entry name" value="FAD-bd_FR_type"/>
</dbReference>
<keyword evidence="6" id="KW-0560">Oxidoreductase</keyword>
<dbReference type="InterPro" id="IPR036400">
    <property type="entry name" value="Cyt_B5-like_heme/steroid_sf"/>
</dbReference>
<gene>
    <name evidence="11" type="ORF">N7539_004980</name>
</gene>
<accession>A0A9W9X648</accession>
<organism evidence="11 12">
    <name type="scientific">Penicillium diatomitis</name>
    <dbReference type="NCBI Taxonomy" id="2819901"/>
    <lineage>
        <taxon>Eukaryota</taxon>
        <taxon>Fungi</taxon>
        <taxon>Dikarya</taxon>
        <taxon>Ascomycota</taxon>
        <taxon>Pezizomycotina</taxon>
        <taxon>Eurotiomycetes</taxon>
        <taxon>Eurotiomycetidae</taxon>
        <taxon>Eurotiales</taxon>
        <taxon>Aspergillaceae</taxon>
        <taxon>Penicillium</taxon>
    </lineage>
</organism>
<evidence type="ECO:0000256" key="8">
    <source>
        <dbReference type="PIRSR" id="PIRSR601834-1"/>
    </source>
</evidence>
<evidence type="ECO:0000256" key="4">
    <source>
        <dbReference type="ARBA" id="ARBA00022630"/>
    </source>
</evidence>
<dbReference type="InterPro" id="IPR017938">
    <property type="entry name" value="Riboflavin_synthase-like_b-brl"/>
</dbReference>
<evidence type="ECO:0000256" key="6">
    <source>
        <dbReference type="ARBA" id="ARBA00023002"/>
    </source>
</evidence>
<dbReference type="PANTHER" id="PTHR19370">
    <property type="entry name" value="NADH-CYTOCHROME B5 REDUCTASE"/>
    <property type="match status" value="1"/>
</dbReference>
<dbReference type="GeneID" id="81624831"/>
<evidence type="ECO:0008006" key="13">
    <source>
        <dbReference type="Google" id="ProtNLM"/>
    </source>
</evidence>
<evidence type="ECO:0000256" key="1">
    <source>
        <dbReference type="ARBA" id="ARBA00001974"/>
    </source>
</evidence>
<dbReference type="InterPro" id="IPR001199">
    <property type="entry name" value="Cyt_B5-like_heme/steroid-bd"/>
</dbReference>
<dbReference type="SUPFAM" id="SSF52343">
    <property type="entry name" value="Ferredoxin reductase-like, C-terminal NADP-linked domain"/>
    <property type="match status" value="1"/>
</dbReference>
<dbReference type="SMART" id="SM01117">
    <property type="entry name" value="Cyt-b5"/>
    <property type="match status" value="1"/>
</dbReference>
<protein>
    <recommendedName>
        <fullName evidence="13">Cytochrome b5 heme-binding domain-containing protein</fullName>
    </recommendedName>
</protein>
<dbReference type="GO" id="GO:0005783">
    <property type="term" value="C:endoplasmic reticulum"/>
    <property type="evidence" value="ECO:0007669"/>
    <property type="project" value="TreeGrafter"/>
</dbReference>
<comment type="subcellular location">
    <subcellularLocation>
        <location evidence="2">Membrane</location>
    </subcellularLocation>
</comment>
<comment type="similarity">
    <text evidence="3">Belongs to the flavoprotein pyridine nucleotide cytochrome reductase family.</text>
</comment>
<comment type="caution">
    <text evidence="11">The sequence shown here is derived from an EMBL/GenBank/DDBJ whole genome shotgun (WGS) entry which is preliminary data.</text>
</comment>
<dbReference type="InterPro" id="IPR008333">
    <property type="entry name" value="Cbr1-like_FAD-bd_dom"/>
</dbReference>
<dbReference type="Pfam" id="PF00970">
    <property type="entry name" value="FAD_binding_6"/>
    <property type="match status" value="1"/>
</dbReference>
<evidence type="ECO:0000256" key="3">
    <source>
        <dbReference type="ARBA" id="ARBA00006105"/>
    </source>
</evidence>
<dbReference type="Gene3D" id="3.10.120.10">
    <property type="entry name" value="Cytochrome b5-like heme/steroid binding domain"/>
    <property type="match status" value="1"/>
</dbReference>
<feature type="binding site" evidence="8">
    <location>
        <position position="299"/>
    </location>
    <ligand>
        <name>FAD</name>
        <dbReference type="ChEBI" id="CHEBI:57692"/>
    </ligand>
</feature>
<keyword evidence="7" id="KW-0472">Membrane</keyword>
<dbReference type="InterPro" id="IPR001834">
    <property type="entry name" value="CBR-like"/>
</dbReference>
<reference evidence="11" key="2">
    <citation type="journal article" date="2023" name="IMA Fungus">
        <title>Comparative genomic study of the Penicillium genus elucidates a diverse pangenome and 15 lateral gene transfer events.</title>
        <authorList>
            <person name="Petersen C."/>
            <person name="Sorensen T."/>
            <person name="Nielsen M.R."/>
            <person name="Sondergaard T.E."/>
            <person name="Sorensen J.L."/>
            <person name="Fitzpatrick D.A."/>
            <person name="Frisvad J.C."/>
            <person name="Nielsen K.L."/>
        </authorList>
    </citation>
    <scope>NUCLEOTIDE SEQUENCE</scope>
    <source>
        <strain evidence="11">IBT 30728</strain>
    </source>
</reference>
<dbReference type="Proteomes" id="UP001148312">
    <property type="component" value="Unassembled WGS sequence"/>
</dbReference>
<dbReference type="GO" id="GO:0016020">
    <property type="term" value="C:membrane"/>
    <property type="evidence" value="ECO:0007669"/>
    <property type="project" value="UniProtKB-SubCell"/>
</dbReference>
<evidence type="ECO:0000256" key="2">
    <source>
        <dbReference type="ARBA" id="ARBA00004370"/>
    </source>
</evidence>
<dbReference type="PANTHER" id="PTHR19370:SF178">
    <property type="entry name" value="CYTOCHROME-B5 REDUCTASE"/>
    <property type="match status" value="1"/>
</dbReference>
<name>A0A9W9X648_9EURO</name>
<dbReference type="PROSITE" id="PS51384">
    <property type="entry name" value="FAD_FR"/>
    <property type="match status" value="1"/>
</dbReference>
<evidence type="ECO:0000256" key="7">
    <source>
        <dbReference type="ARBA" id="ARBA00023136"/>
    </source>
</evidence>
<dbReference type="PRINTS" id="PR00406">
    <property type="entry name" value="CYTB5RDTASE"/>
</dbReference>
<evidence type="ECO:0000259" key="10">
    <source>
        <dbReference type="PROSITE" id="PS51384"/>
    </source>
</evidence>
<dbReference type="Pfam" id="PF00173">
    <property type="entry name" value="Cyt-b5"/>
    <property type="match status" value="1"/>
</dbReference>
<dbReference type="PRINTS" id="PR00363">
    <property type="entry name" value="CYTOCHROMEB5"/>
</dbReference>
<dbReference type="RefSeq" id="XP_056789776.1">
    <property type="nucleotide sequence ID" value="XM_056934582.1"/>
</dbReference>
<dbReference type="PROSITE" id="PS50255">
    <property type="entry name" value="CYTOCHROME_B5_2"/>
    <property type="match status" value="1"/>
</dbReference>
<dbReference type="Gene3D" id="2.40.30.10">
    <property type="entry name" value="Translation factors"/>
    <property type="match status" value="1"/>
</dbReference>
<feature type="binding site" evidence="8">
    <location>
        <position position="301"/>
    </location>
    <ligand>
        <name>FAD</name>
        <dbReference type="ChEBI" id="CHEBI:57692"/>
    </ligand>
</feature>
<dbReference type="CDD" id="cd06183">
    <property type="entry name" value="cyt_b5_reduct_like"/>
    <property type="match status" value="1"/>
</dbReference>
<evidence type="ECO:0000313" key="11">
    <source>
        <dbReference type="EMBL" id="KAJ5484992.1"/>
    </source>
</evidence>
<keyword evidence="5 8" id="KW-0274">FAD</keyword>
<dbReference type="SUPFAM" id="SSF55856">
    <property type="entry name" value="Cytochrome b5-like heme/steroid binding domain"/>
    <property type="match status" value="1"/>
</dbReference>
<feature type="binding site" evidence="8">
    <location>
        <position position="316"/>
    </location>
    <ligand>
        <name>FAD</name>
        <dbReference type="ChEBI" id="CHEBI:57692"/>
    </ligand>
</feature>
<comment type="cofactor">
    <cofactor evidence="1 8">
        <name>FAD</name>
        <dbReference type="ChEBI" id="CHEBI:57692"/>
    </cofactor>
</comment>
<feature type="domain" description="FAD-binding FR-type" evidence="10">
    <location>
        <begin position="200"/>
        <end position="351"/>
    </location>
</feature>
<feature type="binding site" evidence="8">
    <location>
        <position position="318"/>
    </location>
    <ligand>
        <name>FAD</name>
        <dbReference type="ChEBI" id="CHEBI:57692"/>
    </ligand>
</feature>
<proteinExistence type="inferred from homology"/>
<evidence type="ECO:0000256" key="5">
    <source>
        <dbReference type="ARBA" id="ARBA00022827"/>
    </source>
</evidence>
<keyword evidence="4 8" id="KW-0285">Flavoprotein</keyword>
<dbReference type="GO" id="GO:0016491">
    <property type="term" value="F:oxidoreductase activity"/>
    <property type="evidence" value="ECO:0007669"/>
    <property type="project" value="UniProtKB-KW"/>
</dbReference>
<dbReference type="InterPro" id="IPR001433">
    <property type="entry name" value="OxRdtase_FAD/NAD-bd"/>
</dbReference>
<dbReference type="Pfam" id="PF00175">
    <property type="entry name" value="NAD_binding_1"/>
    <property type="match status" value="1"/>
</dbReference>
<dbReference type="SUPFAM" id="SSF63380">
    <property type="entry name" value="Riboflavin synthase domain-like"/>
    <property type="match status" value="1"/>
</dbReference>
<feature type="domain" description="Cytochrome b5 heme-binding" evidence="9">
    <location>
        <begin position="86"/>
        <end position="162"/>
    </location>
</feature>
<dbReference type="AlphaFoldDB" id="A0A9W9X648"/>
<keyword evidence="12" id="KW-1185">Reference proteome</keyword>
<dbReference type="EMBL" id="JAPWDQ010000005">
    <property type="protein sequence ID" value="KAJ5484992.1"/>
    <property type="molecule type" value="Genomic_DNA"/>
</dbReference>
<sequence length="453" mass="50101">MLTCIPSPAGVPIRNVAAESLNARNPFESVHVLEVPKQGRHGAIRGELQDADQHIDSQNVASARGGVLLRGNNTPKLCEWKRIVRMKELTTEKLKLHKKKTDLWVAIQGKLYVVTEYASHHPGGLDILLDVAGQDATAAYKDVAHSEDANEILESYLIDTLKDATNFKRWEGVRLVQHPLIPPKASNNSDSMVKLGVAAGTALSLRLVLLSQESSVNIRELSRHLPQLGRVVTGKLSDSLPHDEIVSGALAKAAYSTVLKSVVTSRLSKLVETENGFTNLPFGQHVVIKANFDGQFVSRSYTPRTNSLKLGRLDLVIKYYEDGFLTGKYMAKLEVGDKVLFRGPKGSTRYKNGLGKKLGMIAGGTGIAPMCQLSRVICEDEIDTTEISPIFANRKEEGILLRTEPEAYVEASPRTLRVWYMLDHPPQKRQYGNGYMMPAVMRERRTSSQLIPK</sequence>
<evidence type="ECO:0000313" key="12">
    <source>
        <dbReference type="Proteomes" id="UP001148312"/>
    </source>
</evidence>
<reference evidence="11" key="1">
    <citation type="submission" date="2022-12" db="EMBL/GenBank/DDBJ databases">
        <authorList>
            <person name="Petersen C."/>
        </authorList>
    </citation>
    <scope>NUCLEOTIDE SEQUENCE</scope>
    <source>
        <strain evidence="11">IBT 30728</strain>
    </source>
</reference>
<dbReference type="Gene3D" id="3.40.50.80">
    <property type="entry name" value="Nucleotide-binding domain of ferredoxin-NADP reductase (FNR) module"/>
    <property type="match status" value="1"/>
</dbReference>
<dbReference type="InterPro" id="IPR039261">
    <property type="entry name" value="FNR_nucleotide-bd"/>
</dbReference>
<evidence type="ECO:0000259" key="9">
    <source>
        <dbReference type="PROSITE" id="PS50255"/>
    </source>
</evidence>